<sequence>MLEKAVSKSRVDQSYTEMMEDALLRGSTVELRELLSAFGDYRAPPRSEFPFYPHSDAVNGIDSAMGAIKFDTLKPGALQEHIDFCNM</sequence>
<proteinExistence type="predicted"/>
<protein>
    <submittedName>
        <fullName evidence="1">Uncharacterized protein</fullName>
    </submittedName>
</protein>
<organism evidence="1 2">
    <name type="scientific">Pseudomonas putida</name>
    <name type="common">Arthrobacter siderocapsulatus</name>
    <dbReference type="NCBI Taxonomy" id="303"/>
    <lineage>
        <taxon>Bacteria</taxon>
        <taxon>Pseudomonadati</taxon>
        <taxon>Pseudomonadota</taxon>
        <taxon>Gammaproteobacteria</taxon>
        <taxon>Pseudomonadales</taxon>
        <taxon>Pseudomonadaceae</taxon>
        <taxon>Pseudomonas</taxon>
    </lineage>
</organism>
<dbReference type="AlphaFoldDB" id="A0A7Y7ZGX1"/>
<comment type="caution">
    <text evidence="1">The sequence shown here is derived from an EMBL/GenBank/DDBJ whole genome shotgun (WGS) entry which is preliminary data.</text>
</comment>
<evidence type="ECO:0000313" key="1">
    <source>
        <dbReference type="EMBL" id="NWC83835.1"/>
    </source>
</evidence>
<dbReference type="Proteomes" id="UP000542695">
    <property type="component" value="Unassembled WGS sequence"/>
</dbReference>
<gene>
    <name evidence="1" type="ORF">HX798_26640</name>
</gene>
<accession>A0A7Y7ZGX1</accession>
<evidence type="ECO:0000313" key="2">
    <source>
        <dbReference type="Proteomes" id="UP000542695"/>
    </source>
</evidence>
<reference evidence="1 2" key="1">
    <citation type="submission" date="2020-04" db="EMBL/GenBank/DDBJ databases">
        <title>Molecular characterization of pseudomonads from Agaricus bisporus reveal novel blotch 2 pathogens in Western Europe.</title>
        <authorList>
            <person name="Taparia T."/>
            <person name="Krijger M."/>
            <person name="Haynes E."/>
            <person name="Elpinstone J.G."/>
            <person name="Noble R."/>
            <person name="Van Der Wolf J."/>
        </authorList>
    </citation>
    <scope>NUCLEOTIDE SEQUENCE [LARGE SCALE GENOMIC DNA]</scope>
    <source>
        <strain evidence="1 2">P7765</strain>
    </source>
</reference>
<name>A0A7Y7ZGX1_PSEPU</name>
<dbReference type="EMBL" id="JACARV010000107">
    <property type="protein sequence ID" value="NWC83835.1"/>
    <property type="molecule type" value="Genomic_DNA"/>
</dbReference>